<dbReference type="Gene3D" id="2.40.50.140">
    <property type="entry name" value="Nucleic acid-binding proteins"/>
    <property type="match status" value="2"/>
</dbReference>
<dbReference type="CDD" id="cd00164">
    <property type="entry name" value="S1_like"/>
    <property type="match status" value="1"/>
</dbReference>
<feature type="region of interest" description="Disordered" evidence="1">
    <location>
        <begin position="1"/>
        <end position="111"/>
    </location>
</feature>
<evidence type="ECO:0000313" key="3">
    <source>
        <dbReference type="EMBL" id="CAE7225873.1"/>
    </source>
</evidence>
<dbReference type="InterPro" id="IPR012340">
    <property type="entry name" value="NA-bd_OB-fold"/>
</dbReference>
<dbReference type="PANTHER" id="PTHR10724">
    <property type="entry name" value="30S RIBOSOMAL PROTEIN S1"/>
    <property type="match status" value="1"/>
</dbReference>
<keyword evidence="4" id="KW-1185">Reference proteome</keyword>
<dbReference type="PROSITE" id="PS50126">
    <property type="entry name" value="S1"/>
    <property type="match status" value="1"/>
</dbReference>
<dbReference type="OrthoDB" id="436204at2759"/>
<sequence length="386" mass="40583">MAAALPDAEAVVKDLPPKERGPRPASKAQAKPKPKAAAAQRAQSPKPQAKTEPKAKAKATGKAKARASSEPPAPRAGRSARQAEARPQPKRASSATRTPAAKAQASARSRPLKYDHEGAMPIEEVQMGDVFQGRVTNVSRFGVFVDIGAVRDARLNVTKEIGQCFRIGDEVEDCTIDNMDVELGRMSVSIPDPEAAVRHLPPKERAPKAAAQPARPAPKAAAARAQSPKPKAAPKAATKAAAKAAPKAAAPKAAAPKAAAPKAATSKAAPKAKATTTAKARAASPAPAGRRADEGIPIEKLRVGASVDGIVTNKNQYGVFVNIGCTKDARLNVSKELAKDMRKGDEIYGMLIESVDLDKNQIGCFLEDPELFVEEEAPPPRRPPRR</sequence>
<feature type="region of interest" description="Disordered" evidence="1">
    <location>
        <begin position="203"/>
        <end position="293"/>
    </location>
</feature>
<organism evidence="3 4">
    <name type="scientific">Symbiodinium pilosum</name>
    <name type="common">Dinoflagellate</name>
    <dbReference type="NCBI Taxonomy" id="2952"/>
    <lineage>
        <taxon>Eukaryota</taxon>
        <taxon>Sar</taxon>
        <taxon>Alveolata</taxon>
        <taxon>Dinophyceae</taxon>
        <taxon>Suessiales</taxon>
        <taxon>Symbiodiniaceae</taxon>
        <taxon>Symbiodinium</taxon>
    </lineage>
</organism>
<feature type="compositionally biased region" description="Low complexity" evidence="1">
    <location>
        <begin position="208"/>
        <end position="288"/>
    </location>
</feature>
<evidence type="ECO:0000313" key="4">
    <source>
        <dbReference type="Proteomes" id="UP000649617"/>
    </source>
</evidence>
<dbReference type="SUPFAM" id="SSF50249">
    <property type="entry name" value="Nucleic acid-binding proteins"/>
    <property type="match status" value="2"/>
</dbReference>
<dbReference type="AlphaFoldDB" id="A0A812KF75"/>
<evidence type="ECO:0000256" key="1">
    <source>
        <dbReference type="SAM" id="MobiDB-lite"/>
    </source>
</evidence>
<dbReference type="Proteomes" id="UP000649617">
    <property type="component" value="Unassembled WGS sequence"/>
</dbReference>
<dbReference type="SMART" id="SM00316">
    <property type="entry name" value="S1"/>
    <property type="match status" value="2"/>
</dbReference>
<dbReference type="InterPro" id="IPR003029">
    <property type="entry name" value="S1_domain"/>
</dbReference>
<feature type="compositionally biased region" description="Basic residues" evidence="1">
    <location>
        <begin position="56"/>
        <end position="65"/>
    </location>
</feature>
<protein>
    <recommendedName>
        <fullName evidence="2">S1 motif domain-containing protein</fullName>
    </recommendedName>
</protein>
<dbReference type="EMBL" id="CAJNIZ010003780">
    <property type="protein sequence ID" value="CAE7225873.1"/>
    <property type="molecule type" value="Genomic_DNA"/>
</dbReference>
<dbReference type="GO" id="GO:0003735">
    <property type="term" value="F:structural constituent of ribosome"/>
    <property type="evidence" value="ECO:0007669"/>
    <property type="project" value="TreeGrafter"/>
</dbReference>
<dbReference type="InterPro" id="IPR050437">
    <property type="entry name" value="Ribos_protein_bS1-like"/>
</dbReference>
<feature type="compositionally biased region" description="Low complexity" evidence="1">
    <location>
        <begin position="23"/>
        <end position="48"/>
    </location>
</feature>
<dbReference type="Pfam" id="PF00575">
    <property type="entry name" value="S1"/>
    <property type="match status" value="1"/>
</dbReference>
<dbReference type="GO" id="GO:0003729">
    <property type="term" value="F:mRNA binding"/>
    <property type="evidence" value="ECO:0007669"/>
    <property type="project" value="TreeGrafter"/>
</dbReference>
<comment type="caution">
    <text evidence="3">The sequence shown here is derived from an EMBL/GenBank/DDBJ whole genome shotgun (WGS) entry which is preliminary data.</text>
</comment>
<reference evidence="3" key="1">
    <citation type="submission" date="2021-02" db="EMBL/GenBank/DDBJ databases">
        <authorList>
            <person name="Dougan E. K."/>
            <person name="Rhodes N."/>
            <person name="Thang M."/>
            <person name="Chan C."/>
        </authorList>
    </citation>
    <scope>NUCLEOTIDE SEQUENCE</scope>
</reference>
<name>A0A812KF75_SYMPI</name>
<feature type="compositionally biased region" description="Low complexity" evidence="1">
    <location>
        <begin position="66"/>
        <end position="82"/>
    </location>
</feature>
<gene>
    <name evidence="3" type="ORF">SPIL2461_LOCUS3192</name>
</gene>
<feature type="compositionally biased region" description="Basic and acidic residues" evidence="1">
    <location>
        <begin position="10"/>
        <end position="22"/>
    </location>
</feature>
<dbReference type="GO" id="GO:0006412">
    <property type="term" value="P:translation"/>
    <property type="evidence" value="ECO:0007669"/>
    <property type="project" value="TreeGrafter"/>
</dbReference>
<accession>A0A812KF75</accession>
<feature type="domain" description="S1 motif" evidence="2">
    <location>
        <begin position="128"/>
        <end position="158"/>
    </location>
</feature>
<proteinExistence type="predicted"/>
<evidence type="ECO:0000259" key="2">
    <source>
        <dbReference type="PROSITE" id="PS50126"/>
    </source>
</evidence>